<evidence type="ECO:0000313" key="1">
    <source>
        <dbReference type="EMBL" id="KKL18692.1"/>
    </source>
</evidence>
<dbReference type="AlphaFoldDB" id="A0A0F9BXR3"/>
<proteinExistence type="predicted"/>
<comment type="caution">
    <text evidence="1">The sequence shown here is derived from an EMBL/GenBank/DDBJ whole genome shotgun (WGS) entry which is preliminary data.</text>
</comment>
<gene>
    <name evidence="1" type="ORF">LCGC14_2473030</name>
</gene>
<protein>
    <submittedName>
        <fullName evidence="1">Uncharacterized protein</fullName>
    </submittedName>
</protein>
<reference evidence="1" key="1">
    <citation type="journal article" date="2015" name="Nature">
        <title>Complex archaea that bridge the gap between prokaryotes and eukaryotes.</title>
        <authorList>
            <person name="Spang A."/>
            <person name="Saw J.H."/>
            <person name="Jorgensen S.L."/>
            <person name="Zaremba-Niedzwiedzka K."/>
            <person name="Martijn J."/>
            <person name="Lind A.E."/>
            <person name="van Eijk R."/>
            <person name="Schleper C."/>
            <person name="Guy L."/>
            <person name="Ettema T.J."/>
        </authorList>
    </citation>
    <scope>NUCLEOTIDE SEQUENCE</scope>
</reference>
<feature type="non-terminal residue" evidence="1">
    <location>
        <position position="46"/>
    </location>
</feature>
<accession>A0A0F9BXR3</accession>
<name>A0A0F9BXR3_9ZZZZ</name>
<sequence>MTLVDKLEEQIKAEKEKSAYLRMVLDAALASLKTVIEIEPSIAHKV</sequence>
<dbReference type="EMBL" id="LAZR01038774">
    <property type="protein sequence ID" value="KKL18692.1"/>
    <property type="molecule type" value="Genomic_DNA"/>
</dbReference>
<organism evidence="1">
    <name type="scientific">marine sediment metagenome</name>
    <dbReference type="NCBI Taxonomy" id="412755"/>
    <lineage>
        <taxon>unclassified sequences</taxon>
        <taxon>metagenomes</taxon>
        <taxon>ecological metagenomes</taxon>
    </lineage>
</organism>